<evidence type="ECO:0000256" key="1">
    <source>
        <dbReference type="SAM" id="MobiDB-lite"/>
    </source>
</evidence>
<evidence type="ECO:0000313" key="3">
    <source>
        <dbReference type="Proteomes" id="UP001281761"/>
    </source>
</evidence>
<protein>
    <submittedName>
        <fullName evidence="2">Uncharacterized protein</fullName>
    </submittedName>
</protein>
<keyword evidence="3" id="KW-1185">Reference proteome</keyword>
<organism evidence="2 3">
    <name type="scientific">Blattamonas nauphoetae</name>
    <dbReference type="NCBI Taxonomy" id="2049346"/>
    <lineage>
        <taxon>Eukaryota</taxon>
        <taxon>Metamonada</taxon>
        <taxon>Preaxostyla</taxon>
        <taxon>Oxymonadida</taxon>
        <taxon>Blattamonas</taxon>
    </lineage>
</organism>
<feature type="compositionally biased region" description="Basic and acidic residues" evidence="1">
    <location>
        <begin position="11"/>
        <end position="25"/>
    </location>
</feature>
<gene>
    <name evidence="2" type="ORF">BLNAU_19485</name>
</gene>
<dbReference type="EMBL" id="JARBJD010000254">
    <property type="protein sequence ID" value="KAK2945579.1"/>
    <property type="molecule type" value="Genomic_DNA"/>
</dbReference>
<feature type="region of interest" description="Disordered" evidence="1">
    <location>
        <begin position="1"/>
        <end position="68"/>
    </location>
</feature>
<sequence>MQGIYVTQSPETKEPNSRVEDRQDMRTQANSDGSEQMEGESEMKDSEEFDLDQFSPFSSGSNLVGDFRADDLRDNDACECDSHNDVFDFDQLIELDDEDDETRSCSAISVFF</sequence>
<name>A0ABQ9X2K1_9EUKA</name>
<reference evidence="2 3" key="1">
    <citation type="journal article" date="2022" name="bioRxiv">
        <title>Genomics of Preaxostyla Flagellates Illuminates Evolutionary Transitions and the Path Towards Mitochondrial Loss.</title>
        <authorList>
            <person name="Novak L.V.F."/>
            <person name="Treitli S.C."/>
            <person name="Pyrih J."/>
            <person name="Halakuc P."/>
            <person name="Pipaliya S.V."/>
            <person name="Vacek V."/>
            <person name="Brzon O."/>
            <person name="Soukal P."/>
            <person name="Eme L."/>
            <person name="Dacks J.B."/>
            <person name="Karnkowska A."/>
            <person name="Elias M."/>
            <person name="Hampl V."/>
        </authorList>
    </citation>
    <scope>NUCLEOTIDE SEQUENCE [LARGE SCALE GENOMIC DNA]</scope>
    <source>
        <strain evidence="2">NAU3</strain>
        <tissue evidence="2">Gut</tissue>
    </source>
</reference>
<proteinExistence type="predicted"/>
<evidence type="ECO:0000313" key="2">
    <source>
        <dbReference type="EMBL" id="KAK2945579.1"/>
    </source>
</evidence>
<comment type="caution">
    <text evidence="2">The sequence shown here is derived from an EMBL/GenBank/DDBJ whole genome shotgun (WGS) entry which is preliminary data.</text>
</comment>
<feature type="compositionally biased region" description="Polar residues" evidence="1">
    <location>
        <begin position="1"/>
        <end position="10"/>
    </location>
</feature>
<accession>A0ABQ9X2K1</accession>
<dbReference type="Proteomes" id="UP001281761">
    <property type="component" value="Unassembled WGS sequence"/>
</dbReference>